<keyword evidence="1" id="KW-0472">Membrane</keyword>
<protein>
    <recommendedName>
        <fullName evidence="2">DUF8173 domain-containing protein</fullName>
    </recommendedName>
</protein>
<keyword evidence="1" id="KW-0812">Transmembrane</keyword>
<dbReference type="Pfam" id="PF26514">
    <property type="entry name" value="DUF8173"/>
    <property type="match status" value="1"/>
</dbReference>
<evidence type="ECO:0000256" key="1">
    <source>
        <dbReference type="SAM" id="Phobius"/>
    </source>
</evidence>
<gene>
    <name evidence="3" type="ORF">A3B74_01115</name>
</gene>
<dbReference type="STRING" id="1798540.A3B74_01115"/>
<name>A0A1G2AR91_9BACT</name>
<feature type="transmembrane region" description="Helical" evidence="1">
    <location>
        <begin position="232"/>
        <end position="260"/>
    </location>
</feature>
<dbReference type="EMBL" id="MHKB01000009">
    <property type="protein sequence ID" value="OGY79422.1"/>
    <property type="molecule type" value="Genomic_DNA"/>
</dbReference>
<proteinExistence type="predicted"/>
<evidence type="ECO:0000313" key="4">
    <source>
        <dbReference type="Proteomes" id="UP000177165"/>
    </source>
</evidence>
<feature type="transmembrane region" description="Helical" evidence="1">
    <location>
        <begin position="390"/>
        <end position="410"/>
    </location>
</feature>
<dbReference type="AlphaFoldDB" id="A0A1G2AR91"/>
<dbReference type="InterPro" id="IPR058486">
    <property type="entry name" value="DUF8173"/>
</dbReference>
<comment type="caution">
    <text evidence="3">The sequence shown here is derived from an EMBL/GenBank/DDBJ whole genome shotgun (WGS) entry which is preliminary data.</text>
</comment>
<feature type="transmembrane region" description="Helical" evidence="1">
    <location>
        <begin position="311"/>
        <end position="333"/>
    </location>
</feature>
<evidence type="ECO:0000259" key="2">
    <source>
        <dbReference type="Pfam" id="PF26514"/>
    </source>
</evidence>
<organism evidence="3 4">
    <name type="scientific">Candidatus Kerfeldbacteria bacterium RIFCSPHIGHO2_02_FULL_42_14</name>
    <dbReference type="NCBI Taxonomy" id="1798540"/>
    <lineage>
        <taxon>Bacteria</taxon>
        <taxon>Candidatus Kerfeldiibacteriota</taxon>
    </lineage>
</organism>
<dbReference type="Proteomes" id="UP000177165">
    <property type="component" value="Unassembled WGS sequence"/>
</dbReference>
<sequence length="420" mass="45267">MKKIFLFVSITVFFLITGVTIAYATSNSFIRVPTDETVDRNFYGFGEQVIIDGNVEGDVVAFGTTIIINGTVIGDVIAAGSSVDINGEVKGSVHVAGAEITINGPIENNLRAAGANIILNSTVGKNALLASGTLTMLNDAEIGWTLTAGTGLANLKGKINGHMDISAGEVNLNGTVGGDVRAEIEKTFTLQKNASIGGDLAYRAPKRLSFDTDKVKGDLEYKEPKITKKPKAYWPTALLSFWAIGFISMLILALLGITIAPKLTMRAVKSFWETPGKNIGYGILWIIFTPLAIFVLMITIVGIPLALITGAIYLMLLYFANILAGIAIGAKIFKRMQIEKQNQKEEKTKKTKSNGKAALANNPTQTSLPSLVLPTIVGMLIVTILSSIPFIGWIMGFVFIAWGFHAIMRLKKQYCESLNK</sequence>
<evidence type="ECO:0000313" key="3">
    <source>
        <dbReference type="EMBL" id="OGY79422.1"/>
    </source>
</evidence>
<feature type="domain" description="DUF8173" evidence="2">
    <location>
        <begin position="243"/>
        <end position="411"/>
    </location>
</feature>
<accession>A0A1G2AR91</accession>
<feature type="transmembrane region" description="Helical" evidence="1">
    <location>
        <begin position="281"/>
        <end position="305"/>
    </location>
</feature>
<keyword evidence="1" id="KW-1133">Transmembrane helix</keyword>
<reference evidence="3 4" key="1">
    <citation type="journal article" date="2016" name="Nat. Commun.">
        <title>Thousands of microbial genomes shed light on interconnected biogeochemical processes in an aquifer system.</title>
        <authorList>
            <person name="Anantharaman K."/>
            <person name="Brown C.T."/>
            <person name="Hug L.A."/>
            <person name="Sharon I."/>
            <person name="Castelle C.J."/>
            <person name="Probst A.J."/>
            <person name="Thomas B.C."/>
            <person name="Singh A."/>
            <person name="Wilkins M.J."/>
            <person name="Karaoz U."/>
            <person name="Brodie E.L."/>
            <person name="Williams K.H."/>
            <person name="Hubbard S.S."/>
            <person name="Banfield J.F."/>
        </authorList>
    </citation>
    <scope>NUCLEOTIDE SEQUENCE [LARGE SCALE GENOMIC DNA]</scope>
</reference>